<dbReference type="EMBL" id="JAGJRS010000022">
    <property type="protein sequence ID" value="MBP1475184.1"/>
    <property type="molecule type" value="Genomic_DNA"/>
</dbReference>
<dbReference type="Proteomes" id="UP000823790">
    <property type="component" value="Unassembled WGS sequence"/>
</dbReference>
<evidence type="ECO:0000313" key="2">
    <source>
        <dbReference type="EMBL" id="MBP1475184.1"/>
    </source>
</evidence>
<proteinExistence type="predicted"/>
<evidence type="ECO:0000256" key="1">
    <source>
        <dbReference type="SAM" id="SignalP"/>
    </source>
</evidence>
<protein>
    <submittedName>
        <fullName evidence="2">YfiR family protein</fullName>
    </submittedName>
</protein>
<dbReference type="Pfam" id="PF13689">
    <property type="entry name" value="DUF4154"/>
    <property type="match status" value="1"/>
</dbReference>
<gene>
    <name evidence="2" type="ORF">J7I44_12795</name>
</gene>
<accession>A0ABS4DQ51</accession>
<reference evidence="2 3" key="1">
    <citation type="submission" date="2021-04" db="EMBL/GenBank/DDBJ databases">
        <authorList>
            <person name="Huq M.A."/>
        </authorList>
    </citation>
    <scope>NUCLEOTIDE SEQUENCE [LARGE SCALE GENOMIC DNA]</scope>
    <source>
        <strain evidence="2 3">MAH-13</strain>
    </source>
</reference>
<organism evidence="2 3">
    <name type="scientific">Frateuria flava</name>
    <dbReference type="NCBI Taxonomy" id="2821489"/>
    <lineage>
        <taxon>Bacteria</taxon>
        <taxon>Pseudomonadati</taxon>
        <taxon>Pseudomonadota</taxon>
        <taxon>Gammaproteobacteria</taxon>
        <taxon>Lysobacterales</taxon>
        <taxon>Rhodanobacteraceae</taxon>
        <taxon>Frateuria</taxon>
    </lineage>
</organism>
<dbReference type="RefSeq" id="WP_209621418.1">
    <property type="nucleotide sequence ID" value="NZ_JAGJRS010000022.1"/>
</dbReference>
<dbReference type="InterPro" id="IPR025293">
    <property type="entry name" value="YfiR/HmsC-like"/>
</dbReference>
<keyword evidence="3" id="KW-1185">Reference proteome</keyword>
<name>A0ABS4DQ51_9GAMM</name>
<feature type="chain" id="PRO_5047015549" evidence="1">
    <location>
        <begin position="42"/>
        <end position="208"/>
    </location>
</feature>
<evidence type="ECO:0000313" key="3">
    <source>
        <dbReference type="Proteomes" id="UP000823790"/>
    </source>
</evidence>
<feature type="signal peptide" evidence="1">
    <location>
        <begin position="1"/>
        <end position="41"/>
    </location>
</feature>
<comment type="caution">
    <text evidence="2">The sequence shown here is derived from an EMBL/GenBank/DDBJ whole genome shotgun (WGS) entry which is preliminary data.</text>
</comment>
<keyword evidence="1" id="KW-0732">Signal</keyword>
<sequence>MPPRSRRTRVRARIAGLLARLGVRTPSCLFALLLACASCEASPQPAPHPQPAVSLEYAVKATYLYKLAPFVNWPPATFESPQQPFRICVAGDASFDAYLQQAVAGRSLGTHPFEVHRLETLTPDSQCQIVFISRLASQTVQEALEAVDGKPVLTVVDSTEPHADGGIVKFVIDRGRVRFVIDTGAAARNHITISSKLLNLALAVREAS</sequence>